<proteinExistence type="predicted"/>
<evidence type="ECO:0000313" key="7">
    <source>
        <dbReference type="EMBL" id="KAK4461885.1"/>
    </source>
</evidence>
<gene>
    <name evidence="7" type="ORF">QBC42DRAFT_226412</name>
</gene>
<keyword evidence="3" id="KW-0729">SH3-binding</keyword>
<evidence type="ECO:0000256" key="1">
    <source>
        <dbReference type="ARBA" id="ARBA00022703"/>
    </source>
</evidence>
<dbReference type="Pfam" id="PF11841">
    <property type="entry name" value="ELMO_ARM"/>
    <property type="match status" value="1"/>
</dbReference>
<evidence type="ECO:0000256" key="2">
    <source>
        <dbReference type="ARBA" id="ARBA00022907"/>
    </source>
</evidence>
<dbReference type="InterPro" id="IPR024574">
    <property type="entry name" value="ELMO_ARM"/>
</dbReference>
<dbReference type="Proteomes" id="UP001321749">
    <property type="component" value="Unassembled WGS sequence"/>
</dbReference>
<dbReference type="PANTHER" id="PTHR12771">
    <property type="entry name" value="ENGULFMENT AND CELL MOTILITY"/>
    <property type="match status" value="1"/>
</dbReference>
<dbReference type="InterPro" id="IPR011993">
    <property type="entry name" value="PH-like_dom_sf"/>
</dbReference>
<reference evidence="7" key="1">
    <citation type="journal article" date="2023" name="Mol. Phylogenet. Evol.">
        <title>Genome-scale phylogeny and comparative genomics of the fungal order Sordariales.</title>
        <authorList>
            <person name="Hensen N."/>
            <person name="Bonometti L."/>
            <person name="Westerberg I."/>
            <person name="Brannstrom I.O."/>
            <person name="Guillou S."/>
            <person name="Cros-Aarteil S."/>
            <person name="Calhoun S."/>
            <person name="Haridas S."/>
            <person name="Kuo A."/>
            <person name="Mondo S."/>
            <person name="Pangilinan J."/>
            <person name="Riley R."/>
            <person name="LaButti K."/>
            <person name="Andreopoulos B."/>
            <person name="Lipzen A."/>
            <person name="Chen C."/>
            <person name="Yan M."/>
            <person name="Daum C."/>
            <person name="Ng V."/>
            <person name="Clum A."/>
            <person name="Steindorff A."/>
            <person name="Ohm R.A."/>
            <person name="Martin F."/>
            <person name="Silar P."/>
            <person name="Natvig D.O."/>
            <person name="Lalanne C."/>
            <person name="Gautier V."/>
            <person name="Ament-Velasquez S.L."/>
            <person name="Kruys A."/>
            <person name="Hutchinson M.I."/>
            <person name="Powell A.J."/>
            <person name="Barry K."/>
            <person name="Miller A.N."/>
            <person name="Grigoriev I.V."/>
            <person name="Debuchy R."/>
            <person name="Gladieux P."/>
            <person name="Hiltunen Thoren M."/>
            <person name="Johannesson H."/>
        </authorList>
    </citation>
    <scope>NUCLEOTIDE SEQUENCE</scope>
    <source>
        <strain evidence="7">PSN324</strain>
    </source>
</reference>
<dbReference type="GO" id="GO:0007015">
    <property type="term" value="P:actin filament organization"/>
    <property type="evidence" value="ECO:0007669"/>
    <property type="project" value="TreeGrafter"/>
</dbReference>
<organism evidence="7 8">
    <name type="scientific">Cladorrhinum samala</name>
    <dbReference type="NCBI Taxonomy" id="585594"/>
    <lineage>
        <taxon>Eukaryota</taxon>
        <taxon>Fungi</taxon>
        <taxon>Dikarya</taxon>
        <taxon>Ascomycota</taxon>
        <taxon>Pezizomycotina</taxon>
        <taxon>Sordariomycetes</taxon>
        <taxon>Sordariomycetidae</taxon>
        <taxon>Sordariales</taxon>
        <taxon>Podosporaceae</taxon>
        <taxon>Cladorrhinum</taxon>
    </lineage>
</organism>
<evidence type="ECO:0000313" key="8">
    <source>
        <dbReference type="Proteomes" id="UP001321749"/>
    </source>
</evidence>
<dbReference type="GO" id="GO:0005886">
    <property type="term" value="C:plasma membrane"/>
    <property type="evidence" value="ECO:0007669"/>
    <property type="project" value="TreeGrafter"/>
</dbReference>
<dbReference type="GO" id="GO:0017124">
    <property type="term" value="F:SH3 domain binding"/>
    <property type="evidence" value="ECO:0007669"/>
    <property type="project" value="UniProtKB-KW"/>
</dbReference>
<dbReference type="InterPro" id="IPR016024">
    <property type="entry name" value="ARM-type_fold"/>
</dbReference>
<dbReference type="InterPro" id="IPR050868">
    <property type="entry name" value="ELMO_domain-containing"/>
</dbReference>
<evidence type="ECO:0000256" key="3">
    <source>
        <dbReference type="ARBA" id="ARBA00023036"/>
    </source>
</evidence>
<dbReference type="Gene3D" id="2.30.29.30">
    <property type="entry name" value="Pleckstrin-homology domain (PH domain)/Phosphotyrosine-binding domain (PTB)"/>
    <property type="match status" value="1"/>
</dbReference>
<evidence type="ECO:0000259" key="6">
    <source>
        <dbReference type="PROSITE" id="PS51335"/>
    </source>
</evidence>
<dbReference type="GO" id="GO:0006915">
    <property type="term" value="P:apoptotic process"/>
    <property type="evidence" value="ECO:0007669"/>
    <property type="project" value="UniProtKB-KW"/>
</dbReference>
<dbReference type="EMBL" id="MU864982">
    <property type="protein sequence ID" value="KAK4461885.1"/>
    <property type="molecule type" value="Genomic_DNA"/>
</dbReference>
<comment type="caution">
    <text evidence="7">The sequence shown here is derived from an EMBL/GenBank/DDBJ whole genome shotgun (WGS) entry which is preliminary data.</text>
</comment>
<sequence length="743" mass="82711">MDQADIPALLKRLASDEDAARKMAVFKLQSSINDPAFADVFISSGGLVILRRLIMTTGGNTLAYSLQSLSRLLEVDMGWDIFEGPSSGDLVERVVELIVTNPLVNILRGAMSILVALVGHTGPGKGGGGGATPATPGSFGFRALKPAVAVYPQFFELVITQLQSADHALCGNALMLINALIRDAVASDTAAGTSGKGGAGEDWSKFIKRLQDLGLIKAVYGLLQQSSSLQDLALPLLEFQGLTKVLLRKWREVRVDLERPEHRRALKGLHLASAPEKRVGLNGTGNAGEETKNMGSRKHNPEKWRRLGFETESPAQEFELAGFLGMMDLTDYVRKNEDGFQKLLLEQSTHPLNERCPIARASLAVTMILYDHFDVDKSDLDEDIRGYLALNEGKNSDKLFRPLLLQWSRLHTAGLHAFFRMWKSTGAQRDDFDKVAELVRILIEQVVGQASRTKDVLEVEDDLQEHDAGRLRELQMELLELSFEDQWGTHLFQVREELKHEALQFVKEQRIRCLLQGAWFSKPMPRTNNSHSRENSYHKRRLYQPWRFAKLSHNRRYLHYADFPERLPYEPGLEVLSEKVDLSTISSVVSNVSASNETEPVAPPPPANSDPDADNNSPSTYTPPAQQQKPTTKITIYSFAEDLQPPRADGTVANGGEAKEQPILTLFPLNHSLASEWLDGLLMLLNQAPITSETNKLVTLVSEYGLKIRLLNVRLEQMYNGPVPGAGVVPSREGLDDDYYYEI</sequence>
<keyword evidence="8" id="KW-1185">Reference proteome</keyword>
<dbReference type="AlphaFoldDB" id="A0AAV9HPA8"/>
<dbReference type="PROSITE" id="PS51335">
    <property type="entry name" value="ELMO"/>
    <property type="match status" value="1"/>
</dbReference>
<dbReference type="Gene3D" id="1.25.10.10">
    <property type="entry name" value="Leucine-rich Repeat Variant"/>
    <property type="match status" value="1"/>
</dbReference>
<feature type="region of interest" description="Disordered" evidence="5">
    <location>
        <begin position="278"/>
        <end position="303"/>
    </location>
</feature>
<dbReference type="PANTHER" id="PTHR12771:SF56">
    <property type="entry name" value="CED-12"/>
    <property type="match status" value="1"/>
</dbReference>
<evidence type="ECO:0000256" key="4">
    <source>
        <dbReference type="ARBA" id="ARBA00024863"/>
    </source>
</evidence>
<comment type="function">
    <text evidence="4">Involved in cytoskeletal rearrangements required for phagocytosis of apoptotic cells and cell motility. Acts in association with DOCK1 and CRK. Was initially proposed to be required in complex with DOCK1 to activate Rac Rho small GTPases. May enhance the guanine nucleotide exchange factor (GEF) activity of DOCK1.</text>
</comment>
<dbReference type="Pfam" id="PF16457">
    <property type="entry name" value="PH_12"/>
    <property type="match status" value="1"/>
</dbReference>
<dbReference type="SUPFAM" id="SSF48371">
    <property type="entry name" value="ARM repeat"/>
    <property type="match status" value="1"/>
</dbReference>
<name>A0AAV9HPA8_9PEZI</name>
<dbReference type="InterPro" id="IPR006816">
    <property type="entry name" value="ELMO_dom"/>
</dbReference>
<keyword evidence="1" id="KW-0053">Apoptosis</keyword>
<feature type="region of interest" description="Disordered" evidence="5">
    <location>
        <begin position="591"/>
        <end position="631"/>
    </location>
</feature>
<feature type="domain" description="ELMO" evidence="6">
    <location>
        <begin position="261"/>
        <end position="447"/>
    </location>
</feature>
<dbReference type="InterPro" id="IPR011989">
    <property type="entry name" value="ARM-like"/>
</dbReference>
<dbReference type="Pfam" id="PF04727">
    <property type="entry name" value="ELMO_CED12"/>
    <property type="match status" value="1"/>
</dbReference>
<feature type="compositionally biased region" description="Polar residues" evidence="5">
    <location>
        <begin position="620"/>
        <end position="631"/>
    </location>
</feature>
<keyword evidence="2" id="KW-0581">Phagocytosis</keyword>
<reference evidence="7" key="2">
    <citation type="submission" date="2023-06" db="EMBL/GenBank/DDBJ databases">
        <authorList>
            <consortium name="Lawrence Berkeley National Laboratory"/>
            <person name="Mondo S.J."/>
            <person name="Hensen N."/>
            <person name="Bonometti L."/>
            <person name="Westerberg I."/>
            <person name="Brannstrom I.O."/>
            <person name="Guillou S."/>
            <person name="Cros-Aarteil S."/>
            <person name="Calhoun S."/>
            <person name="Haridas S."/>
            <person name="Kuo A."/>
            <person name="Pangilinan J."/>
            <person name="Riley R."/>
            <person name="Labutti K."/>
            <person name="Andreopoulos B."/>
            <person name="Lipzen A."/>
            <person name="Chen C."/>
            <person name="Yanf M."/>
            <person name="Daum C."/>
            <person name="Ng V."/>
            <person name="Clum A."/>
            <person name="Steindorff A."/>
            <person name="Ohm R."/>
            <person name="Martin F."/>
            <person name="Silar P."/>
            <person name="Natvig D."/>
            <person name="Lalanne C."/>
            <person name="Gautier V."/>
            <person name="Ament-Velasquez S.L."/>
            <person name="Kruys A."/>
            <person name="Hutchinson M.I."/>
            <person name="Powell A.J."/>
            <person name="Barry K."/>
            <person name="Miller A.N."/>
            <person name="Grigoriev I.V."/>
            <person name="Debuchy R."/>
            <person name="Gladieux P."/>
            <person name="Thoren M.H."/>
            <person name="Johannesson H."/>
        </authorList>
    </citation>
    <scope>NUCLEOTIDE SEQUENCE</scope>
    <source>
        <strain evidence="7">PSN324</strain>
    </source>
</reference>
<protein>
    <submittedName>
        <fullName evidence="7">ELMO/CED-12 family-domain-containing protein</fullName>
    </submittedName>
</protein>
<accession>A0AAV9HPA8</accession>
<dbReference type="InterPro" id="IPR001849">
    <property type="entry name" value="PH_domain"/>
</dbReference>
<evidence type="ECO:0000256" key="5">
    <source>
        <dbReference type="SAM" id="MobiDB-lite"/>
    </source>
</evidence>